<dbReference type="RefSeq" id="XP_016763947.1">
    <property type="nucleotide sequence ID" value="XM_016909550.1"/>
</dbReference>
<gene>
    <name evidence="1" type="ORF">SEPMUDRAFT_61100</name>
</gene>
<dbReference type="HOGENOM" id="CLU_2198643_0_0_1"/>
<organism evidence="1 2">
    <name type="scientific">Sphaerulina musiva (strain SO2202)</name>
    <name type="common">Poplar stem canker fungus</name>
    <name type="synonym">Septoria musiva</name>
    <dbReference type="NCBI Taxonomy" id="692275"/>
    <lineage>
        <taxon>Eukaryota</taxon>
        <taxon>Fungi</taxon>
        <taxon>Dikarya</taxon>
        <taxon>Ascomycota</taxon>
        <taxon>Pezizomycotina</taxon>
        <taxon>Dothideomycetes</taxon>
        <taxon>Dothideomycetidae</taxon>
        <taxon>Mycosphaerellales</taxon>
        <taxon>Mycosphaerellaceae</taxon>
        <taxon>Sphaerulina</taxon>
    </lineage>
</organism>
<dbReference type="Pfam" id="PF08982">
    <property type="entry name" value="AtaL"/>
    <property type="match status" value="1"/>
</dbReference>
<accession>M3C6D9</accession>
<dbReference type="Gene3D" id="3.30.530.20">
    <property type="match status" value="1"/>
</dbReference>
<reference evidence="1 2" key="1">
    <citation type="journal article" date="2012" name="PLoS Pathog.">
        <title>Diverse lifestyles and strategies of plant pathogenesis encoded in the genomes of eighteen Dothideomycetes fungi.</title>
        <authorList>
            <person name="Ohm R.A."/>
            <person name="Feau N."/>
            <person name="Henrissat B."/>
            <person name="Schoch C.L."/>
            <person name="Horwitz B.A."/>
            <person name="Barry K.W."/>
            <person name="Condon B.J."/>
            <person name="Copeland A.C."/>
            <person name="Dhillon B."/>
            <person name="Glaser F."/>
            <person name="Hesse C.N."/>
            <person name="Kosti I."/>
            <person name="LaButti K."/>
            <person name="Lindquist E.A."/>
            <person name="Lucas S."/>
            <person name="Salamov A.A."/>
            <person name="Bradshaw R.E."/>
            <person name="Ciuffetti L."/>
            <person name="Hamelin R.C."/>
            <person name="Kema G.H.J."/>
            <person name="Lawrence C."/>
            <person name="Scott J.A."/>
            <person name="Spatafora J.W."/>
            <person name="Turgeon B.G."/>
            <person name="de Wit P.J.G.M."/>
            <person name="Zhong S."/>
            <person name="Goodwin S.B."/>
            <person name="Grigoriev I.V."/>
        </authorList>
    </citation>
    <scope>NUCLEOTIDE SEQUENCE [LARGE SCALE GENOMIC DNA]</scope>
    <source>
        <strain evidence="1 2">SO2202</strain>
    </source>
</reference>
<dbReference type="Proteomes" id="UP000016931">
    <property type="component" value="Unassembled WGS sequence"/>
</dbReference>
<evidence type="ECO:0000313" key="2">
    <source>
        <dbReference type="Proteomes" id="UP000016931"/>
    </source>
</evidence>
<evidence type="ECO:0000313" key="1">
    <source>
        <dbReference type="EMBL" id="EMF15826.1"/>
    </source>
</evidence>
<dbReference type="AlphaFoldDB" id="M3C6D9"/>
<name>M3C6D9_SPHMS</name>
<dbReference type="InterPro" id="IPR023393">
    <property type="entry name" value="START-like_dom_sf"/>
</dbReference>
<dbReference type="GeneID" id="27906687"/>
<protein>
    <submittedName>
        <fullName evidence="1">Uncharacterized protein</fullName>
    </submittedName>
</protein>
<dbReference type="OrthoDB" id="2320332at2759"/>
<dbReference type="STRING" id="692275.M3C6D9"/>
<proteinExistence type="predicted"/>
<dbReference type="InterPro" id="IPR015075">
    <property type="entry name" value="AtaL"/>
</dbReference>
<dbReference type="EMBL" id="KB456261">
    <property type="protein sequence ID" value="EMF15826.1"/>
    <property type="molecule type" value="Genomic_DNA"/>
</dbReference>
<keyword evidence="2" id="KW-1185">Reference proteome</keyword>
<dbReference type="SUPFAM" id="SSF55961">
    <property type="entry name" value="Bet v1-like"/>
    <property type="match status" value="1"/>
</dbReference>
<sequence length="108" mass="12537">MIRGEGSGRRGKGEEVKEFAMLKRPVMIEFEFPRNGSFITNILAPGSGEDKGQMYLTSMYEWHCPEVEEGSEEYREKQSEYFQMARKIVAHTVEEVRKMKKEGLLKGR</sequence>